<dbReference type="Pfam" id="PF00501">
    <property type="entry name" value="AMP-binding"/>
    <property type="match status" value="1"/>
</dbReference>
<evidence type="ECO:0000313" key="9">
    <source>
        <dbReference type="Proteomes" id="UP000655225"/>
    </source>
</evidence>
<feature type="transmembrane region" description="Helical" evidence="5">
    <location>
        <begin position="83"/>
        <end position="108"/>
    </location>
</feature>
<evidence type="ECO:0000256" key="3">
    <source>
        <dbReference type="ARBA" id="ARBA00022741"/>
    </source>
</evidence>
<dbReference type="FunFam" id="3.30.300.30:FF:000007">
    <property type="entry name" value="4-coumarate--CoA ligase 2"/>
    <property type="match status" value="1"/>
</dbReference>
<dbReference type="InterPro" id="IPR000873">
    <property type="entry name" value="AMP-dep_synth/lig_dom"/>
</dbReference>
<evidence type="ECO:0000256" key="1">
    <source>
        <dbReference type="ARBA" id="ARBA00006432"/>
    </source>
</evidence>
<dbReference type="Gene3D" id="3.40.50.12780">
    <property type="entry name" value="N-terminal domain of ligase-like"/>
    <property type="match status" value="1"/>
</dbReference>
<evidence type="ECO:0000256" key="5">
    <source>
        <dbReference type="SAM" id="Phobius"/>
    </source>
</evidence>
<dbReference type="PANTHER" id="PTHR24096:SF413">
    <property type="entry name" value="PEROXISOMAL OPC-8:0-COA LIGASE 1"/>
    <property type="match status" value="1"/>
</dbReference>
<dbReference type="CDD" id="cd05904">
    <property type="entry name" value="4CL"/>
    <property type="match status" value="1"/>
</dbReference>
<dbReference type="EMBL" id="JABCRI010000006">
    <property type="protein sequence ID" value="KAF8405494.1"/>
    <property type="molecule type" value="Genomic_DNA"/>
</dbReference>
<evidence type="ECO:0000256" key="2">
    <source>
        <dbReference type="ARBA" id="ARBA00022598"/>
    </source>
</evidence>
<keyword evidence="9" id="KW-1185">Reference proteome</keyword>
<evidence type="ECO:0000256" key="4">
    <source>
        <dbReference type="ARBA" id="ARBA00022840"/>
    </source>
</evidence>
<keyword evidence="4" id="KW-0067">ATP-binding</keyword>
<dbReference type="SUPFAM" id="SSF56801">
    <property type="entry name" value="Acetyl-CoA synthetase-like"/>
    <property type="match status" value="1"/>
</dbReference>
<protein>
    <recommendedName>
        <fullName evidence="10">4-coumarate--CoA ligase</fullName>
    </recommendedName>
</protein>
<gene>
    <name evidence="8" type="ORF">HHK36_010401</name>
</gene>
<dbReference type="InterPro" id="IPR025110">
    <property type="entry name" value="AMP-bd_C"/>
</dbReference>
<sequence>MSIDPRSGFCMSNSVFYSKRKPIPLPSNEFLDVTTFISSRAHNGKIAFIDATTGNHLTFPEVWRAVESVAACLSEMGIRKGHVVLLLSPNSIFFPIICLSVMSLGAIITTTNPLNTTQEIGKQIADSKPVLAFTTQSLLPKISSANLPIVLIGEHDNSGSKAKFVSTLGDMMKKEPSRSRVRDRVNQDDTATLLYSSGTTGASKGVVSSHRNLIAMVQTVLGRFNLEDGEQNFICTVPMFHIYGLAAFATGLLASGSTIVVLSRFEMDEMLSAIGKYRATYLPLVPPILVALINNADVIKAKYDLGPLQSVLSGGAPLSKEVIEGFLAKYPTVRILQGYGLTETAGIGASTDSVDESRRYGTAGMLSPSMEAKIVEPETGAALPVNRTGELWLRGPTVMKGYFSNAEATTSTLDSEGWLRTGDLCYIDDDGFIFVVDRLKELIKYKGYQVPPAELEALLLTHPEITDAAVIPFPDEEVGQYPMAYIVRKAGMDLSEKGVMDFVARQVAPYKRIRRVAFVASIPKNPSGKILRKDLIKLATSKL</sequence>
<reference evidence="8 9" key="1">
    <citation type="submission" date="2020-04" db="EMBL/GenBank/DDBJ databases">
        <title>Plant Genome Project.</title>
        <authorList>
            <person name="Zhang R.-G."/>
        </authorList>
    </citation>
    <scope>NUCLEOTIDE SEQUENCE [LARGE SCALE GENOMIC DNA]</scope>
    <source>
        <strain evidence="8">YNK0</strain>
        <tissue evidence="8">Leaf</tissue>
    </source>
</reference>
<comment type="similarity">
    <text evidence="1">Belongs to the ATP-dependent AMP-binding enzyme family.</text>
</comment>
<dbReference type="InterPro" id="IPR042099">
    <property type="entry name" value="ANL_N_sf"/>
</dbReference>
<keyword evidence="5" id="KW-0812">Transmembrane</keyword>
<dbReference type="GO" id="GO:0016405">
    <property type="term" value="F:CoA-ligase activity"/>
    <property type="evidence" value="ECO:0007669"/>
    <property type="project" value="TreeGrafter"/>
</dbReference>
<dbReference type="AlphaFoldDB" id="A0A834ZDY3"/>
<evidence type="ECO:0008006" key="10">
    <source>
        <dbReference type="Google" id="ProtNLM"/>
    </source>
</evidence>
<feature type="transmembrane region" description="Helical" evidence="5">
    <location>
        <begin position="240"/>
        <end position="262"/>
    </location>
</feature>
<dbReference type="OrthoDB" id="10253869at2759"/>
<dbReference type="PROSITE" id="PS00455">
    <property type="entry name" value="AMP_BINDING"/>
    <property type="match status" value="1"/>
</dbReference>
<dbReference type="GO" id="GO:0005777">
    <property type="term" value="C:peroxisome"/>
    <property type="evidence" value="ECO:0007669"/>
    <property type="project" value="TreeGrafter"/>
</dbReference>
<evidence type="ECO:0000259" key="7">
    <source>
        <dbReference type="Pfam" id="PF13193"/>
    </source>
</evidence>
<evidence type="ECO:0000313" key="8">
    <source>
        <dbReference type="EMBL" id="KAF8405494.1"/>
    </source>
</evidence>
<keyword evidence="5" id="KW-1133">Transmembrane helix</keyword>
<dbReference type="Gene3D" id="3.30.300.30">
    <property type="match status" value="1"/>
</dbReference>
<keyword evidence="3" id="KW-0547">Nucleotide-binding</keyword>
<accession>A0A834ZDY3</accession>
<proteinExistence type="inferred from homology"/>
<evidence type="ECO:0000259" key="6">
    <source>
        <dbReference type="Pfam" id="PF00501"/>
    </source>
</evidence>
<comment type="caution">
    <text evidence="8">The sequence shown here is derived from an EMBL/GenBank/DDBJ whole genome shotgun (WGS) entry which is preliminary data.</text>
</comment>
<dbReference type="Proteomes" id="UP000655225">
    <property type="component" value="Unassembled WGS sequence"/>
</dbReference>
<dbReference type="FunFam" id="3.40.50.12780:FF:000003">
    <property type="entry name" value="Long-chain-fatty-acid--CoA ligase FadD"/>
    <property type="match status" value="1"/>
</dbReference>
<keyword evidence="5" id="KW-0472">Membrane</keyword>
<dbReference type="InterPro" id="IPR045851">
    <property type="entry name" value="AMP-bd_C_sf"/>
</dbReference>
<dbReference type="InterPro" id="IPR020845">
    <property type="entry name" value="AMP-binding_CS"/>
</dbReference>
<dbReference type="Pfam" id="PF13193">
    <property type="entry name" value="AMP-binding_C"/>
    <property type="match status" value="1"/>
</dbReference>
<dbReference type="GO" id="GO:0005524">
    <property type="term" value="F:ATP binding"/>
    <property type="evidence" value="ECO:0007669"/>
    <property type="project" value="UniProtKB-KW"/>
</dbReference>
<keyword evidence="2" id="KW-0436">Ligase</keyword>
<name>A0A834ZDY3_TETSI</name>
<dbReference type="OMA" id="IPINPIY"/>
<feature type="domain" description="AMP-dependent synthetase/ligase" evidence="6">
    <location>
        <begin position="40"/>
        <end position="403"/>
    </location>
</feature>
<dbReference type="PANTHER" id="PTHR24096">
    <property type="entry name" value="LONG-CHAIN-FATTY-ACID--COA LIGASE"/>
    <property type="match status" value="1"/>
</dbReference>
<feature type="domain" description="AMP-binding enzyme C-terminal" evidence="7">
    <location>
        <begin position="454"/>
        <end position="529"/>
    </location>
</feature>
<organism evidence="8 9">
    <name type="scientific">Tetracentron sinense</name>
    <name type="common">Spur-leaf</name>
    <dbReference type="NCBI Taxonomy" id="13715"/>
    <lineage>
        <taxon>Eukaryota</taxon>
        <taxon>Viridiplantae</taxon>
        <taxon>Streptophyta</taxon>
        <taxon>Embryophyta</taxon>
        <taxon>Tracheophyta</taxon>
        <taxon>Spermatophyta</taxon>
        <taxon>Magnoliopsida</taxon>
        <taxon>Trochodendrales</taxon>
        <taxon>Trochodendraceae</taxon>
        <taxon>Tetracentron</taxon>
    </lineage>
</organism>